<evidence type="ECO:0000256" key="1">
    <source>
        <dbReference type="SAM" id="MobiDB-lite"/>
    </source>
</evidence>
<gene>
    <name evidence="3" type="ORF">IPV69_09515</name>
</gene>
<feature type="transmembrane region" description="Helical" evidence="2">
    <location>
        <begin position="21"/>
        <end position="47"/>
    </location>
</feature>
<name>A0A7M2X2C1_9BACT</name>
<proteinExistence type="predicted"/>
<sequence>MFEPTPSLDRLLRSLDRRGKALRFAETAGIGLLGGAAVAIAVSALLWNEGRPSLAVSLAALGVGALCGLLWGLLRRPSTIAVAIRADRQLDTDDLFATAASLAHADPTDSFAAAVLRIAERRSGELSASAVVLRRFGARAWGGISLSAAAALTFALLTTSARRGDAASQLSAQPASNKTSPPRPLLVLAPESPLLPAAGGRNPGEDRNPLGTAGNDDAPGTRPATSPAVAATPQGEGNTNADPQTSGTGSGSAKTSVKSVAADTKPAGAAVETASNNGQPGTRPSGGVGGSGASTTDPTATATAGTPSGGTTGSAGVKTAIAPWQSERWTANAEAAREQLQSGRVPAAYRDLVRQYFDVK</sequence>
<evidence type="ECO:0000313" key="3">
    <source>
        <dbReference type="EMBL" id="QOV91572.1"/>
    </source>
</evidence>
<feature type="compositionally biased region" description="Polar residues" evidence="1">
    <location>
        <begin position="168"/>
        <end position="180"/>
    </location>
</feature>
<protein>
    <submittedName>
        <fullName evidence="3">Uncharacterized protein</fullName>
    </submittedName>
</protein>
<organism evidence="3 4">
    <name type="scientific">Humisphaera borealis</name>
    <dbReference type="NCBI Taxonomy" id="2807512"/>
    <lineage>
        <taxon>Bacteria</taxon>
        <taxon>Pseudomonadati</taxon>
        <taxon>Planctomycetota</taxon>
        <taxon>Phycisphaerae</taxon>
        <taxon>Tepidisphaerales</taxon>
        <taxon>Tepidisphaeraceae</taxon>
        <taxon>Humisphaera</taxon>
    </lineage>
</organism>
<reference evidence="3 4" key="1">
    <citation type="submission" date="2020-10" db="EMBL/GenBank/DDBJ databases">
        <title>Wide distribution of Phycisphaera-like planctomycetes from WD2101 soil group in peatlands and genome analysis of the first cultivated representative.</title>
        <authorList>
            <person name="Dedysh S.N."/>
            <person name="Beletsky A.V."/>
            <person name="Ivanova A."/>
            <person name="Kulichevskaya I.S."/>
            <person name="Suzina N.E."/>
            <person name="Philippov D.A."/>
            <person name="Rakitin A.L."/>
            <person name="Mardanov A.V."/>
            <person name="Ravin N.V."/>
        </authorList>
    </citation>
    <scope>NUCLEOTIDE SEQUENCE [LARGE SCALE GENOMIC DNA]</scope>
    <source>
        <strain evidence="3 4">M1803</strain>
    </source>
</reference>
<dbReference type="Proteomes" id="UP000593765">
    <property type="component" value="Chromosome"/>
</dbReference>
<keyword evidence="2" id="KW-0472">Membrane</keyword>
<keyword evidence="2" id="KW-0812">Transmembrane</keyword>
<feature type="region of interest" description="Disordered" evidence="1">
    <location>
        <begin position="193"/>
        <end position="318"/>
    </location>
</feature>
<accession>A0A7M2X2C1</accession>
<feature type="compositionally biased region" description="Low complexity" evidence="1">
    <location>
        <begin position="293"/>
        <end position="306"/>
    </location>
</feature>
<feature type="compositionally biased region" description="Low complexity" evidence="1">
    <location>
        <begin position="245"/>
        <end position="262"/>
    </location>
</feature>
<feature type="region of interest" description="Disordered" evidence="1">
    <location>
        <begin position="168"/>
        <end position="187"/>
    </location>
</feature>
<evidence type="ECO:0000313" key="4">
    <source>
        <dbReference type="Proteomes" id="UP000593765"/>
    </source>
</evidence>
<dbReference type="RefSeq" id="WP_206294872.1">
    <property type="nucleotide sequence ID" value="NZ_CP063458.1"/>
</dbReference>
<keyword evidence="4" id="KW-1185">Reference proteome</keyword>
<evidence type="ECO:0000256" key="2">
    <source>
        <dbReference type="SAM" id="Phobius"/>
    </source>
</evidence>
<dbReference type="AlphaFoldDB" id="A0A7M2X2C1"/>
<feature type="transmembrane region" description="Helical" evidence="2">
    <location>
        <begin position="53"/>
        <end position="74"/>
    </location>
</feature>
<dbReference type="EMBL" id="CP063458">
    <property type="protein sequence ID" value="QOV91572.1"/>
    <property type="molecule type" value="Genomic_DNA"/>
</dbReference>
<feature type="compositionally biased region" description="Polar residues" evidence="1">
    <location>
        <begin position="235"/>
        <end position="244"/>
    </location>
</feature>
<keyword evidence="2" id="KW-1133">Transmembrane helix</keyword>
<dbReference type="KEGG" id="hbs:IPV69_09515"/>